<feature type="region of interest" description="Disordered" evidence="1">
    <location>
        <begin position="58"/>
        <end position="82"/>
    </location>
</feature>
<proteinExistence type="predicted"/>
<dbReference type="EMBL" id="CP012109">
    <property type="protein sequence ID" value="AKQ68019.1"/>
    <property type="molecule type" value="Genomic_DNA"/>
</dbReference>
<organism evidence="2 3">
    <name type="scientific">Pseudomyxococcus hansupus</name>
    <dbReference type="NCBI Taxonomy" id="1297742"/>
    <lineage>
        <taxon>Bacteria</taxon>
        <taxon>Pseudomonadati</taxon>
        <taxon>Myxococcota</taxon>
        <taxon>Myxococcia</taxon>
        <taxon>Myxococcales</taxon>
        <taxon>Cystobacterineae</taxon>
        <taxon>Myxococcaceae</taxon>
        <taxon>Pseudomyxococcus</taxon>
    </lineage>
</organism>
<dbReference type="Proteomes" id="UP000009026">
    <property type="component" value="Chromosome"/>
</dbReference>
<gene>
    <name evidence="2" type="ORF">A176_004931</name>
</gene>
<sequence>MRPGAMGYCLAAPAVGVTRRTWMSGREMTTACVAVGRACEPVGVTWAWGTPPTMMVGPCGTGEAEAEAWTPVPGAEVGRTGP</sequence>
<reference evidence="2 3" key="1">
    <citation type="journal article" date="2016" name="PLoS ONE">
        <title>Complete Genome Sequence and Comparative Genomics of a Novel Myxobacterium Myxococcus hansupus.</title>
        <authorList>
            <person name="Sharma G."/>
            <person name="Narwani T."/>
            <person name="Subramanian S."/>
        </authorList>
    </citation>
    <scope>NUCLEOTIDE SEQUENCE [LARGE SCALE GENOMIC DNA]</scope>
    <source>
        <strain evidence="3">mixupus</strain>
    </source>
</reference>
<name>A0A0H4WZ01_9BACT</name>
<dbReference type="KEGG" id="mym:A176_004931"/>
<evidence type="ECO:0000313" key="3">
    <source>
        <dbReference type="Proteomes" id="UP000009026"/>
    </source>
</evidence>
<keyword evidence="3" id="KW-1185">Reference proteome</keyword>
<accession>A0A0H4WZ01</accession>
<evidence type="ECO:0000313" key="2">
    <source>
        <dbReference type="EMBL" id="AKQ68019.1"/>
    </source>
</evidence>
<evidence type="ECO:0000256" key="1">
    <source>
        <dbReference type="SAM" id="MobiDB-lite"/>
    </source>
</evidence>
<protein>
    <submittedName>
        <fullName evidence="2">Uncharacterized protein</fullName>
    </submittedName>
</protein>
<dbReference type="AlphaFoldDB" id="A0A0H4WZ01"/>